<dbReference type="PANTHER" id="PTHR43673">
    <property type="entry name" value="NAD(P)H NITROREDUCTASE YDGI-RELATED"/>
    <property type="match status" value="1"/>
</dbReference>
<reference evidence="8" key="1">
    <citation type="submission" date="2022-10" db="EMBL/GenBank/DDBJ databases">
        <authorList>
            <person name="Yu W.X."/>
        </authorList>
    </citation>
    <scope>NUCLEOTIDE SEQUENCE</scope>
    <source>
        <strain evidence="8">D04</strain>
    </source>
</reference>
<evidence type="ECO:0000256" key="1">
    <source>
        <dbReference type="ARBA" id="ARBA00001917"/>
    </source>
</evidence>
<evidence type="ECO:0000313" key="9">
    <source>
        <dbReference type="Proteomes" id="UP001207408"/>
    </source>
</evidence>
<sequence length="209" mass="23690">MELIKQLNWRYATKHFDASKKINTNDLNTLLDAVNLAPTSYGLQPFKVLVVEDENKKQKLKEAGYQQPQFTEASHIILLAAKNNISETDVDEFMNRIAKARNLEVEDLAEYKNMMLAKINSATDEGLTAWASKQCYIALGFLLYTAAQLSIDACPMEGFDSESFDDILGLKEKNLKSVVLATVGYRSKEDKYQSLAKVRYDLDDLVIKY</sequence>
<keyword evidence="6" id="KW-0560">Oxidoreductase</keyword>
<proteinExistence type="inferred from homology"/>
<comment type="similarity">
    <text evidence="2">Belongs to the nitroreductase family.</text>
</comment>
<accession>A0AAE3MD91</accession>
<dbReference type="AlphaFoldDB" id="A0AAE3MD91"/>
<keyword evidence="3" id="KW-0285">Flavoprotein</keyword>
<evidence type="ECO:0000256" key="6">
    <source>
        <dbReference type="ARBA" id="ARBA00023002"/>
    </source>
</evidence>
<dbReference type="InterPro" id="IPR029479">
    <property type="entry name" value="Nitroreductase"/>
</dbReference>
<keyword evidence="4" id="KW-0288">FMN</keyword>
<dbReference type="RefSeq" id="WP_301198665.1">
    <property type="nucleotide sequence ID" value="NZ_JAPDPI010000009.1"/>
</dbReference>
<dbReference type="Proteomes" id="UP001207408">
    <property type="component" value="Unassembled WGS sequence"/>
</dbReference>
<evidence type="ECO:0000256" key="3">
    <source>
        <dbReference type="ARBA" id="ARBA00022630"/>
    </source>
</evidence>
<feature type="domain" description="Nitroreductase" evidence="7">
    <location>
        <begin position="8"/>
        <end position="185"/>
    </location>
</feature>
<dbReference type="EMBL" id="JAPDPI010000009">
    <property type="protein sequence ID" value="MCW3805306.1"/>
    <property type="molecule type" value="Genomic_DNA"/>
</dbReference>
<evidence type="ECO:0000259" key="7">
    <source>
        <dbReference type="Pfam" id="PF00881"/>
    </source>
</evidence>
<comment type="cofactor">
    <cofactor evidence="1">
        <name>FMN</name>
        <dbReference type="ChEBI" id="CHEBI:58210"/>
    </cofactor>
</comment>
<protein>
    <submittedName>
        <fullName evidence="8">NAD(P)H-dependent oxidoreductase</fullName>
    </submittedName>
</protein>
<dbReference type="GO" id="GO:0016491">
    <property type="term" value="F:oxidoreductase activity"/>
    <property type="evidence" value="ECO:0007669"/>
    <property type="project" value="UniProtKB-KW"/>
</dbReference>
<evidence type="ECO:0000256" key="5">
    <source>
        <dbReference type="ARBA" id="ARBA00022857"/>
    </source>
</evidence>
<dbReference type="InterPro" id="IPR033878">
    <property type="entry name" value="NfsB-like"/>
</dbReference>
<name>A0AAE3MD91_9BACT</name>
<evidence type="ECO:0000313" key="8">
    <source>
        <dbReference type="EMBL" id="MCW3805306.1"/>
    </source>
</evidence>
<organism evidence="8 9">
    <name type="scientific">Plebeiibacterium marinum</name>
    <dbReference type="NCBI Taxonomy" id="2992111"/>
    <lineage>
        <taxon>Bacteria</taxon>
        <taxon>Pseudomonadati</taxon>
        <taxon>Bacteroidota</taxon>
        <taxon>Bacteroidia</taxon>
        <taxon>Marinilabiliales</taxon>
        <taxon>Marinilabiliaceae</taxon>
        <taxon>Plebeiibacterium</taxon>
    </lineage>
</organism>
<dbReference type="Gene3D" id="3.40.109.10">
    <property type="entry name" value="NADH Oxidase"/>
    <property type="match status" value="1"/>
</dbReference>
<keyword evidence="5" id="KW-0521">NADP</keyword>
<dbReference type="Pfam" id="PF00881">
    <property type="entry name" value="Nitroreductase"/>
    <property type="match status" value="1"/>
</dbReference>
<dbReference type="SUPFAM" id="SSF55469">
    <property type="entry name" value="FMN-dependent nitroreductase-like"/>
    <property type="match status" value="1"/>
</dbReference>
<keyword evidence="9" id="KW-1185">Reference proteome</keyword>
<dbReference type="InterPro" id="IPR000415">
    <property type="entry name" value="Nitroreductase-like"/>
</dbReference>
<evidence type="ECO:0000256" key="4">
    <source>
        <dbReference type="ARBA" id="ARBA00022643"/>
    </source>
</evidence>
<gene>
    <name evidence="8" type="ORF">OM074_06685</name>
</gene>
<dbReference type="PANTHER" id="PTHR43673:SF2">
    <property type="entry name" value="NITROREDUCTASE"/>
    <property type="match status" value="1"/>
</dbReference>
<dbReference type="CDD" id="cd02149">
    <property type="entry name" value="NfsB-like"/>
    <property type="match status" value="1"/>
</dbReference>
<comment type="caution">
    <text evidence="8">The sequence shown here is derived from an EMBL/GenBank/DDBJ whole genome shotgun (WGS) entry which is preliminary data.</text>
</comment>
<evidence type="ECO:0000256" key="2">
    <source>
        <dbReference type="ARBA" id="ARBA00007118"/>
    </source>
</evidence>